<feature type="region of interest" description="Disordered" evidence="1">
    <location>
        <begin position="135"/>
        <end position="331"/>
    </location>
</feature>
<feature type="region of interest" description="Disordered" evidence="1">
    <location>
        <begin position="1"/>
        <end position="20"/>
    </location>
</feature>
<name>A0ABD0K5Z6_9CAEN</name>
<evidence type="ECO:0000256" key="1">
    <source>
        <dbReference type="SAM" id="MobiDB-lite"/>
    </source>
</evidence>
<reference evidence="2 3" key="1">
    <citation type="journal article" date="2023" name="Sci. Data">
        <title>Genome assembly of the Korean intertidal mud-creeper Batillaria attramentaria.</title>
        <authorList>
            <person name="Patra A.K."/>
            <person name="Ho P.T."/>
            <person name="Jun S."/>
            <person name="Lee S.J."/>
            <person name="Kim Y."/>
            <person name="Won Y.J."/>
        </authorList>
    </citation>
    <scope>NUCLEOTIDE SEQUENCE [LARGE SCALE GENOMIC DNA]</scope>
    <source>
        <strain evidence="2">Wonlab-2016</strain>
    </source>
</reference>
<dbReference type="EMBL" id="JACVVK020000248">
    <property type="protein sequence ID" value="KAK7482236.1"/>
    <property type="molecule type" value="Genomic_DNA"/>
</dbReference>
<feature type="compositionally biased region" description="Polar residues" evidence="1">
    <location>
        <begin position="277"/>
        <end position="299"/>
    </location>
</feature>
<protein>
    <submittedName>
        <fullName evidence="2">Uncharacterized protein</fullName>
    </submittedName>
</protein>
<comment type="caution">
    <text evidence="2">The sequence shown here is derived from an EMBL/GenBank/DDBJ whole genome shotgun (WGS) entry which is preliminary data.</text>
</comment>
<proteinExistence type="predicted"/>
<accession>A0ABD0K5Z6</accession>
<sequence length="331" mass="36259">MPAATMPQQQQQKHSLERSFDTTELKKMLVNSQMVVDRPHSTSAGGHRRRDFMITRPPLPKGSDIFEQVLGEFHMEGIGMARPEIRVIRPSVSGPRRDEKNVHKGPNGDYCLLHPKGGHRGGRFRSNSIVHNGSGVDFSRLRPYSPRSCSNSVVKADLKSGRSRSNSIVDLEPKSGRSRSNSIVKMSPEGDVCRLRPKSARSRSNSIVKSDETSGRSRSSSVVKSDPRSGRSRSNSIVDPDPKSGKSRSNSIVGLDPKSGRSRSNSIVNLDPKSSRSRSNSIVNLDPQSQRSRSNSIVKTNPDGDPVLLRPTSGRSRSNSIVKRDSKSGGC</sequence>
<evidence type="ECO:0000313" key="3">
    <source>
        <dbReference type="Proteomes" id="UP001519460"/>
    </source>
</evidence>
<dbReference type="AlphaFoldDB" id="A0ABD0K5Z6"/>
<evidence type="ECO:0000313" key="2">
    <source>
        <dbReference type="EMBL" id="KAK7482236.1"/>
    </source>
</evidence>
<feature type="compositionally biased region" description="Basic and acidic residues" evidence="1">
    <location>
        <begin position="322"/>
        <end position="331"/>
    </location>
</feature>
<keyword evidence="3" id="KW-1185">Reference proteome</keyword>
<organism evidence="2 3">
    <name type="scientific">Batillaria attramentaria</name>
    <dbReference type="NCBI Taxonomy" id="370345"/>
    <lineage>
        <taxon>Eukaryota</taxon>
        <taxon>Metazoa</taxon>
        <taxon>Spiralia</taxon>
        <taxon>Lophotrochozoa</taxon>
        <taxon>Mollusca</taxon>
        <taxon>Gastropoda</taxon>
        <taxon>Caenogastropoda</taxon>
        <taxon>Sorbeoconcha</taxon>
        <taxon>Cerithioidea</taxon>
        <taxon>Batillariidae</taxon>
        <taxon>Batillaria</taxon>
    </lineage>
</organism>
<dbReference type="Proteomes" id="UP001519460">
    <property type="component" value="Unassembled WGS sequence"/>
</dbReference>
<gene>
    <name evidence="2" type="ORF">BaRGS_00026479</name>
</gene>